<protein>
    <submittedName>
        <fullName evidence="1">Uncharacterized protein</fullName>
    </submittedName>
</protein>
<evidence type="ECO:0000313" key="1">
    <source>
        <dbReference type="EMBL" id="KGF98807.1"/>
    </source>
</evidence>
<dbReference type="STRING" id="74545.EU96_0115"/>
<sequence>MNEEFTPNDLENDDFTLNKEESDYKNLITRLKDISSTIALLEKTIFR</sequence>
<dbReference type="RefSeq" id="WP_193741287.1">
    <property type="nucleotide sequence ID" value="NZ_CP138951.1"/>
</dbReference>
<dbReference type="AlphaFoldDB" id="A0A0A2AA84"/>
<accession>A0A0A2AA84</accession>
<evidence type="ECO:0000313" key="2">
    <source>
        <dbReference type="Proteomes" id="UP000030445"/>
    </source>
</evidence>
<dbReference type="eggNOG" id="ENOG5030SGU">
    <property type="taxonomic scope" value="Bacteria"/>
</dbReference>
<reference evidence="2" key="1">
    <citation type="journal article" date="2014" name="Sci. Data">
        <title>Genomes of diverse isolates of the marine cyanobacterium Prochlorococcus.</title>
        <authorList>
            <person name="Biller S."/>
            <person name="Berube P."/>
            <person name="Thompson J."/>
            <person name="Kelly L."/>
            <person name="Roggensack S."/>
            <person name="Awad L."/>
            <person name="Roache-Johnson K."/>
            <person name="Ding H."/>
            <person name="Giovannoni S.J."/>
            <person name="Moore L.R."/>
            <person name="Chisholm S.W."/>
        </authorList>
    </citation>
    <scope>NUCLEOTIDE SEQUENCE [LARGE SCALE GENOMIC DNA]</scope>
    <source>
        <strain evidence="2">MIT 9302</strain>
    </source>
</reference>
<comment type="caution">
    <text evidence="1">The sequence shown here is derived from an EMBL/GenBank/DDBJ whole genome shotgun (WGS) entry which is preliminary data.</text>
</comment>
<proteinExistence type="predicted"/>
<organism evidence="1 2">
    <name type="scientific">Prochlorococcus marinus str. MIT 9302</name>
    <dbReference type="NCBI Taxonomy" id="74545"/>
    <lineage>
        <taxon>Bacteria</taxon>
        <taxon>Bacillati</taxon>
        <taxon>Cyanobacteriota</taxon>
        <taxon>Cyanophyceae</taxon>
        <taxon>Synechococcales</taxon>
        <taxon>Prochlorococcaceae</taxon>
        <taxon>Prochlorococcus</taxon>
    </lineage>
</organism>
<gene>
    <name evidence="1" type="ORF">EU96_0115</name>
</gene>
<dbReference type="EMBL" id="JNAM01000002">
    <property type="protein sequence ID" value="KGF98807.1"/>
    <property type="molecule type" value="Genomic_DNA"/>
</dbReference>
<name>A0A0A2AA84_PROMR</name>
<dbReference type="Proteomes" id="UP000030445">
    <property type="component" value="Unassembled WGS sequence"/>
</dbReference>